<feature type="region of interest" description="Disordered" evidence="1">
    <location>
        <begin position="39"/>
        <end position="59"/>
    </location>
</feature>
<name>A0A822Z9J0_NELNU</name>
<organism evidence="3 4">
    <name type="scientific">Nelumbo nucifera</name>
    <name type="common">Sacred lotus</name>
    <dbReference type="NCBI Taxonomy" id="4432"/>
    <lineage>
        <taxon>Eukaryota</taxon>
        <taxon>Viridiplantae</taxon>
        <taxon>Streptophyta</taxon>
        <taxon>Embryophyta</taxon>
        <taxon>Tracheophyta</taxon>
        <taxon>Spermatophyta</taxon>
        <taxon>Magnoliopsida</taxon>
        <taxon>Proteales</taxon>
        <taxon>Nelumbonaceae</taxon>
        <taxon>Nelumbo</taxon>
    </lineage>
</organism>
<feature type="domain" description="F-box" evidence="2">
    <location>
        <begin position="59"/>
        <end position="106"/>
    </location>
</feature>
<protein>
    <recommendedName>
        <fullName evidence="2">F-box domain-containing protein</fullName>
    </recommendedName>
</protein>
<dbReference type="InterPro" id="IPR001810">
    <property type="entry name" value="F-box_dom"/>
</dbReference>
<dbReference type="EMBL" id="DUZY01000005">
    <property type="protein sequence ID" value="DAD39716.1"/>
    <property type="molecule type" value="Genomic_DNA"/>
</dbReference>
<dbReference type="Proteomes" id="UP000607653">
    <property type="component" value="Unassembled WGS sequence"/>
</dbReference>
<evidence type="ECO:0000256" key="1">
    <source>
        <dbReference type="SAM" id="MobiDB-lite"/>
    </source>
</evidence>
<dbReference type="Gene3D" id="1.20.1280.50">
    <property type="match status" value="1"/>
</dbReference>
<evidence type="ECO:0000313" key="4">
    <source>
        <dbReference type="Proteomes" id="UP000607653"/>
    </source>
</evidence>
<dbReference type="AlphaFoldDB" id="A0A822Z9J0"/>
<accession>A0A822Z9J0</accession>
<sequence length="167" mass="19527">MLMIDTNRDNHLSQRWKKLPRKRRLEQESKKSYMVERREMAKKERLKKERKKQNNTGKNYSIANLPEETIAEVLVRVSPYSLDNARLVCKAWSKIILYKFHLFKPSFIIQEKNPECKDGCDTRFVMIEGGKIRDTGLDFPCNGRIMASCNGLLLIESCCKLQVPVCD</sequence>
<dbReference type="PROSITE" id="PS50181">
    <property type="entry name" value="FBOX"/>
    <property type="match status" value="1"/>
</dbReference>
<evidence type="ECO:0000313" key="3">
    <source>
        <dbReference type="EMBL" id="DAD39716.1"/>
    </source>
</evidence>
<dbReference type="SMART" id="SM00256">
    <property type="entry name" value="FBOX"/>
    <property type="match status" value="1"/>
</dbReference>
<keyword evidence="4" id="KW-1185">Reference proteome</keyword>
<evidence type="ECO:0000259" key="2">
    <source>
        <dbReference type="PROSITE" id="PS50181"/>
    </source>
</evidence>
<dbReference type="SUPFAM" id="SSF81383">
    <property type="entry name" value="F-box domain"/>
    <property type="match status" value="1"/>
</dbReference>
<dbReference type="Pfam" id="PF12937">
    <property type="entry name" value="F-box-like"/>
    <property type="match status" value="1"/>
</dbReference>
<gene>
    <name evidence="3" type="ORF">HUJ06_014039</name>
</gene>
<comment type="caution">
    <text evidence="3">The sequence shown here is derived from an EMBL/GenBank/DDBJ whole genome shotgun (WGS) entry which is preliminary data.</text>
</comment>
<proteinExistence type="predicted"/>
<dbReference type="InterPro" id="IPR036047">
    <property type="entry name" value="F-box-like_dom_sf"/>
</dbReference>
<reference evidence="3 4" key="1">
    <citation type="journal article" date="2020" name="Mol. Biol. Evol.">
        <title>Distinct Expression and Methylation Patterns for Genes with Different Fates following a Single Whole-Genome Duplication in Flowering Plants.</title>
        <authorList>
            <person name="Shi T."/>
            <person name="Rahmani R.S."/>
            <person name="Gugger P.F."/>
            <person name="Wang M."/>
            <person name="Li H."/>
            <person name="Zhang Y."/>
            <person name="Li Z."/>
            <person name="Wang Q."/>
            <person name="Van de Peer Y."/>
            <person name="Marchal K."/>
            <person name="Chen J."/>
        </authorList>
    </citation>
    <scope>NUCLEOTIDE SEQUENCE [LARGE SCALE GENOMIC DNA]</scope>
    <source>
        <tissue evidence="3">Leaf</tissue>
    </source>
</reference>